<dbReference type="InterPro" id="IPR021858">
    <property type="entry name" value="Fun_TF"/>
</dbReference>
<feature type="region of interest" description="Disordered" evidence="1">
    <location>
        <begin position="53"/>
        <end position="114"/>
    </location>
</feature>
<dbReference type="GeneID" id="28827920"/>
<proteinExistence type="predicted"/>
<dbReference type="PANTHER" id="PTHR37540">
    <property type="entry name" value="TRANSCRIPTION FACTOR (ACR-2), PUTATIVE-RELATED-RELATED"/>
    <property type="match status" value="1"/>
</dbReference>
<keyword evidence="3" id="KW-1185">Reference proteome</keyword>
<feature type="compositionally biased region" description="Polar residues" evidence="1">
    <location>
        <begin position="144"/>
        <end position="172"/>
    </location>
</feature>
<dbReference type="OrthoDB" id="4159781at2759"/>
<name>A0A194XLH7_MOLSC</name>
<dbReference type="EMBL" id="KQ947408">
    <property type="protein sequence ID" value="KUJ20986.1"/>
    <property type="molecule type" value="Genomic_DNA"/>
</dbReference>
<dbReference type="InParanoid" id="A0A194XLH7"/>
<feature type="compositionally biased region" description="Low complexity" evidence="1">
    <location>
        <begin position="128"/>
        <end position="143"/>
    </location>
</feature>
<feature type="region of interest" description="Disordered" evidence="1">
    <location>
        <begin position="126"/>
        <end position="172"/>
    </location>
</feature>
<accession>A0A194XLH7</accession>
<protein>
    <submittedName>
        <fullName evidence="2">Uncharacterized protein</fullName>
    </submittedName>
</protein>
<dbReference type="Pfam" id="PF11951">
    <property type="entry name" value="Fungal_trans_2"/>
    <property type="match status" value="1"/>
</dbReference>
<reference evidence="2 3" key="1">
    <citation type="submission" date="2015-10" db="EMBL/GenBank/DDBJ databases">
        <title>Full genome of DAOMC 229536 Phialocephala scopiformis, a fungal endophyte of spruce producing the potent anti-insectan compound rugulosin.</title>
        <authorList>
            <consortium name="DOE Joint Genome Institute"/>
            <person name="Walker A.K."/>
            <person name="Frasz S.L."/>
            <person name="Seifert K.A."/>
            <person name="Miller J.D."/>
            <person name="Mondo S.J."/>
            <person name="Labutti K."/>
            <person name="Lipzen A."/>
            <person name="Dockter R."/>
            <person name="Kennedy M."/>
            <person name="Grigoriev I.V."/>
            <person name="Spatafora J.W."/>
        </authorList>
    </citation>
    <scope>NUCLEOTIDE SEQUENCE [LARGE SCALE GENOMIC DNA]</scope>
    <source>
        <strain evidence="2 3">CBS 120377</strain>
    </source>
</reference>
<dbReference type="Proteomes" id="UP000070700">
    <property type="component" value="Unassembled WGS sequence"/>
</dbReference>
<gene>
    <name evidence="2" type="ORF">LY89DRAFT_715284</name>
</gene>
<dbReference type="AlphaFoldDB" id="A0A194XLH7"/>
<evidence type="ECO:0000313" key="2">
    <source>
        <dbReference type="EMBL" id="KUJ20986.1"/>
    </source>
</evidence>
<organism evidence="2 3">
    <name type="scientific">Mollisia scopiformis</name>
    <name type="common">Conifer needle endophyte fungus</name>
    <name type="synonym">Phialocephala scopiformis</name>
    <dbReference type="NCBI Taxonomy" id="149040"/>
    <lineage>
        <taxon>Eukaryota</taxon>
        <taxon>Fungi</taxon>
        <taxon>Dikarya</taxon>
        <taxon>Ascomycota</taxon>
        <taxon>Pezizomycotina</taxon>
        <taxon>Leotiomycetes</taxon>
        <taxon>Helotiales</taxon>
        <taxon>Mollisiaceae</taxon>
        <taxon>Mollisia</taxon>
    </lineage>
</organism>
<dbReference type="RefSeq" id="XP_018075341.1">
    <property type="nucleotide sequence ID" value="XM_018218194.1"/>
</dbReference>
<dbReference type="STRING" id="149040.A0A194XLH7"/>
<sequence length="612" mass="68103">MPDAAKEGAETPDVGVAQTGGKEAYTFRFVEVGEPSQDRDEDARAIIRSHVMRDFYEKRDRRKRPNKPPLLSAAPAKDTGLPRTHRFKVGPQGLQELKKRRKKSDNVPGTSSSVVTNNLAAKVIAARSPASQKSASGSGQSSPQTFEPSVRNDQQSVIAPSQPTFSSQSRQIALQPERHPFGSGVLDPFNTLPPSASSQTQHLLYYADRGILSSRLMGQLRTEWLSLATQDTALFHVALSHYAGNYGLAHQQNDPVEALRFRMEAMRIVNERLADINSAMTDGTLGTVASLSSYEATNGTLSAIETHLRGLQRLVNLRGGLTQGSMNKYTRRLVLWADLNCANALGTNPVFPILESDRCARAISWFDTATEAKDQWPSAVIFGDSVLAEGDLQRMTRELKDDFTALKYFSDLGHIDRTNNEEGKMQQIYDSDKLYFTERSLLTLSNSWGPSKFATSGCLAAIIFLDNYFRGVAFHARIMASLHLREHISRLPSFLGVLDISRHNANEGSTKALFWVLCVGGVASGVRPERDWFISHLLSFTDALELQMWEQAELVLKTFLWPNAWSTDGRALWAQLEEARITNSMIWPFNMDITPLGHYQWSLLDANQHSGQ</sequence>
<evidence type="ECO:0000313" key="3">
    <source>
        <dbReference type="Proteomes" id="UP000070700"/>
    </source>
</evidence>
<evidence type="ECO:0000256" key="1">
    <source>
        <dbReference type="SAM" id="MobiDB-lite"/>
    </source>
</evidence>
<feature type="region of interest" description="Disordered" evidence="1">
    <location>
        <begin position="1"/>
        <end position="20"/>
    </location>
</feature>
<dbReference type="PANTHER" id="PTHR37540:SF5">
    <property type="entry name" value="TRANSCRIPTION FACTOR DOMAIN-CONTAINING PROTEIN"/>
    <property type="match status" value="1"/>
</dbReference>
<dbReference type="KEGG" id="psco:LY89DRAFT_715284"/>